<dbReference type="Pfam" id="PF07409">
    <property type="entry name" value="GP46"/>
    <property type="match status" value="1"/>
</dbReference>
<evidence type="ECO:0000313" key="1">
    <source>
        <dbReference type="EMBL" id="VUX47847.1"/>
    </source>
</evidence>
<dbReference type="AlphaFoldDB" id="A0A564WH84"/>
<proteinExistence type="predicted"/>
<reference evidence="1" key="1">
    <citation type="submission" date="2018-11" db="EMBL/GenBank/DDBJ databases">
        <authorList>
            <person name="Onetto C."/>
        </authorList>
    </citation>
    <scope>NUCLEOTIDE SEQUENCE [LARGE SCALE GENOMIC DNA]</scope>
</reference>
<name>A0A564WH84_9PROT</name>
<gene>
    <name evidence="1" type="ORF">DF3PA_80007</name>
</gene>
<organism evidence="1 2">
    <name type="scientific">Candidatus Defluviicoccus seviourii</name>
    <dbReference type="NCBI Taxonomy" id="2565273"/>
    <lineage>
        <taxon>Bacteria</taxon>
        <taxon>Pseudomonadati</taxon>
        <taxon>Pseudomonadota</taxon>
        <taxon>Alphaproteobacteria</taxon>
        <taxon>Rhodospirillales</taxon>
        <taxon>Rhodospirillaceae</taxon>
        <taxon>Defluviicoccus</taxon>
    </lineage>
</organism>
<protein>
    <recommendedName>
        <fullName evidence="3">Mu-like prophage protein gp46</fullName>
    </recommendedName>
</protein>
<sequence length="160" mass="17506">MTDLALRYDPALGAFDLVLDPVTGDLVTDDGLETAVTLSLFTDRRAQEGDALPGGAPAQYNGDRRGWWGDALTADAPLGSRLWLLSREKTLAETAARARTYAQEGLAWLRRAGIAERVDVVATAVPAESRIELDVVVTRPEGGARVEYRWRNLWEPQDAV</sequence>
<dbReference type="Proteomes" id="UP000326641">
    <property type="component" value="Unassembled WGS sequence"/>
</dbReference>
<dbReference type="EMBL" id="UXAT02000053">
    <property type="protein sequence ID" value="VUX47847.1"/>
    <property type="molecule type" value="Genomic_DNA"/>
</dbReference>
<evidence type="ECO:0000313" key="2">
    <source>
        <dbReference type="Proteomes" id="UP000326641"/>
    </source>
</evidence>
<keyword evidence="2" id="KW-1185">Reference proteome</keyword>
<comment type="caution">
    <text evidence="1">The sequence shown here is derived from an EMBL/GenBank/DDBJ whole genome shotgun (WGS) entry which is preliminary data.</text>
</comment>
<accession>A0A564WH84</accession>
<evidence type="ECO:0008006" key="3">
    <source>
        <dbReference type="Google" id="ProtNLM"/>
    </source>
</evidence>
<dbReference type="InterPro" id="IPR010877">
    <property type="entry name" value="Phage_Mu_Gp46"/>
</dbReference>